<keyword evidence="1" id="KW-0472">Membrane</keyword>
<dbReference type="OrthoDB" id="11500at2157"/>
<dbReference type="GeneID" id="24817322"/>
<evidence type="ECO:0000313" key="5">
    <source>
        <dbReference type="Proteomes" id="UP000241022"/>
    </source>
</evidence>
<evidence type="ECO:0000256" key="1">
    <source>
        <dbReference type="SAM" id="Phobius"/>
    </source>
</evidence>
<dbReference type="EMBL" id="LXWN01000002">
    <property type="protein sequence ID" value="PTL87246.1"/>
    <property type="molecule type" value="Genomic_DNA"/>
</dbReference>
<dbReference type="EMBL" id="CP007026">
    <property type="protein sequence ID" value="AJA92620.1"/>
    <property type="molecule type" value="Genomic_DNA"/>
</dbReference>
<keyword evidence="1" id="KW-0812">Transmembrane</keyword>
<feature type="transmembrane region" description="Helical" evidence="1">
    <location>
        <begin position="373"/>
        <end position="393"/>
    </location>
</feature>
<dbReference type="STRING" id="1410606.T478_1455"/>
<sequence length="398" mass="44838">MEKKFLFIIFSIVLISISPQVFAQDDLDSLLAEKNAVLIEQQEIIFEVGKYSDVQVKHVIETGAWSENRPRVIEVISGAHSNLTVVDEDGDKLNFSYDAETFEESKYIILNQKLGNYDLIVEYTLDNFMELDYGLWTKELKSGSDITVMIEDDIELIFANSRPIDVSEAKGINCIGCNMVLEYFDTEKFSSKEIPFSNDKFTIDFLSNGKISEMEFIGGGAQLLNFDVISEDQLFVLKIPLEYLLNPFEVYFTENDDIDLDQVDKIRKTEFSQDETHVNVSFRTFGEGTVSIVGATPEEHQKKLDQIENIKAREVKNEVEEKEKGLALPIPGTKAASELAEKSGQMNEEEMVNKLSFADDLKKGQVENSEDNAMILAIIVGVIIAGIIGGVIFKLKKN</sequence>
<keyword evidence="1" id="KW-1133">Transmembrane helix</keyword>
<reference evidence="5" key="3">
    <citation type="submission" date="2016-05" db="EMBL/GenBank/DDBJ databases">
        <authorList>
            <person name="Dupont C."/>
            <person name="Santoro A."/>
        </authorList>
    </citation>
    <scope>NUCLEOTIDE SEQUENCE [LARGE SCALE GENOMIC DNA]</scope>
    <source>
        <strain evidence="5">U25</strain>
    </source>
</reference>
<reference evidence="3 5" key="4">
    <citation type="submission" date="2018-04" db="EMBL/GenBank/DDBJ databases">
        <title>Transcriptomics of ammonia oxidizing archaea.</title>
        <authorList>
            <person name="Carini P."/>
        </authorList>
    </citation>
    <scope>NUCLEOTIDE SEQUENCE [LARGE SCALE GENOMIC DNA]</scope>
    <source>
        <strain evidence="3 5">U25</strain>
    </source>
</reference>
<dbReference type="RefSeq" id="WP_107734678.1">
    <property type="nucleotide sequence ID" value="NZ_CP007026.1"/>
</dbReference>
<evidence type="ECO:0000313" key="3">
    <source>
        <dbReference type="EMBL" id="PTL87246.1"/>
    </source>
</evidence>
<reference evidence="3" key="2">
    <citation type="submission" date="2016-05" db="EMBL/GenBank/DDBJ databases">
        <authorList>
            <person name="Lavstsen T."/>
            <person name="Jespersen J.S."/>
        </authorList>
    </citation>
    <scope>NUCLEOTIDE SEQUENCE [LARGE SCALE GENOMIC DNA]</scope>
    <source>
        <strain evidence="3">U25</strain>
    </source>
</reference>
<name>A0A0A7V7L1_9ARCH</name>
<evidence type="ECO:0000313" key="4">
    <source>
        <dbReference type="Proteomes" id="UP000030944"/>
    </source>
</evidence>
<protein>
    <submittedName>
        <fullName evidence="2">Uncharacterized protein</fullName>
    </submittedName>
</protein>
<dbReference type="Proteomes" id="UP000241022">
    <property type="component" value="Unassembled WGS sequence"/>
</dbReference>
<evidence type="ECO:0000313" key="2">
    <source>
        <dbReference type="EMBL" id="AJA92620.1"/>
    </source>
</evidence>
<dbReference type="KEGG" id="nbv:T478_1455"/>
<organism evidence="2 4">
    <name type="scientific">Candidatus Nitrosopelagicus brevis</name>
    <dbReference type="NCBI Taxonomy" id="1410606"/>
    <lineage>
        <taxon>Archaea</taxon>
        <taxon>Nitrososphaerota</taxon>
    </lineage>
</organism>
<proteinExistence type="predicted"/>
<dbReference type="HOGENOM" id="CLU_691880_0_0_2"/>
<accession>A0A0A7V7L1</accession>
<keyword evidence="5" id="KW-1185">Reference proteome</keyword>
<gene>
    <name evidence="3" type="ORF">A7X95_04875</name>
    <name evidence="2" type="ORF">T478_1455</name>
</gene>
<dbReference type="Proteomes" id="UP000030944">
    <property type="component" value="Chromosome"/>
</dbReference>
<reference evidence="2 4" key="1">
    <citation type="journal article" date="2015" name="Proc. Natl. Acad. Sci. U.S.A.">
        <title>Genomic and proteomic characterization of "Candidatus Nitrosopelagicus brevis": An ammonia-oxidizing archaeon from the open ocean.</title>
        <authorList>
            <person name="Santoro A.E."/>
            <person name="Dupont C.L."/>
            <person name="Richter R.A."/>
            <person name="Craig M.T."/>
            <person name="Carini P."/>
            <person name="McIlvin M.R."/>
            <person name="Yang Y."/>
            <person name="Orsi W.D."/>
            <person name="Moran D.M."/>
            <person name="Saito M.A."/>
        </authorList>
    </citation>
    <scope>NUCLEOTIDE SEQUENCE [LARGE SCALE GENOMIC DNA]</scope>
    <source>
        <strain evidence="2">CN25</strain>
        <strain evidence="4">V2</strain>
    </source>
</reference>
<dbReference type="AlphaFoldDB" id="A0A0A7V7L1"/>